<name>A0A2R6WJ92_MARPO</name>
<reference evidence="2" key="1">
    <citation type="journal article" date="2017" name="Cell">
        <title>Insights into land plant evolution garnered from the Marchantia polymorpha genome.</title>
        <authorList>
            <person name="Bowman J.L."/>
            <person name="Kohchi T."/>
            <person name="Yamato K.T."/>
            <person name="Jenkins J."/>
            <person name="Shu S."/>
            <person name="Ishizaki K."/>
            <person name="Yamaoka S."/>
            <person name="Nishihama R."/>
            <person name="Nakamura Y."/>
            <person name="Berger F."/>
            <person name="Adam C."/>
            <person name="Aki S.S."/>
            <person name="Althoff F."/>
            <person name="Araki T."/>
            <person name="Arteaga-Vazquez M.A."/>
            <person name="Balasubrmanian S."/>
            <person name="Barry K."/>
            <person name="Bauer D."/>
            <person name="Boehm C.R."/>
            <person name="Briginshaw L."/>
            <person name="Caballero-Perez J."/>
            <person name="Catarino B."/>
            <person name="Chen F."/>
            <person name="Chiyoda S."/>
            <person name="Chovatia M."/>
            <person name="Davies K.M."/>
            <person name="Delmans M."/>
            <person name="Demura T."/>
            <person name="Dierschke T."/>
            <person name="Dolan L."/>
            <person name="Dorantes-Acosta A.E."/>
            <person name="Eklund D.M."/>
            <person name="Florent S.N."/>
            <person name="Flores-Sandoval E."/>
            <person name="Fujiyama A."/>
            <person name="Fukuzawa H."/>
            <person name="Galik B."/>
            <person name="Grimanelli D."/>
            <person name="Grimwood J."/>
            <person name="Grossniklaus U."/>
            <person name="Hamada T."/>
            <person name="Haseloff J."/>
            <person name="Hetherington A.J."/>
            <person name="Higo A."/>
            <person name="Hirakawa Y."/>
            <person name="Hundley H.N."/>
            <person name="Ikeda Y."/>
            <person name="Inoue K."/>
            <person name="Inoue S.I."/>
            <person name="Ishida S."/>
            <person name="Jia Q."/>
            <person name="Kakita M."/>
            <person name="Kanazawa T."/>
            <person name="Kawai Y."/>
            <person name="Kawashima T."/>
            <person name="Kennedy M."/>
            <person name="Kinose K."/>
            <person name="Kinoshita T."/>
            <person name="Kohara Y."/>
            <person name="Koide E."/>
            <person name="Komatsu K."/>
            <person name="Kopischke S."/>
            <person name="Kubo M."/>
            <person name="Kyozuka J."/>
            <person name="Lagercrantz U."/>
            <person name="Lin S.S."/>
            <person name="Lindquist E."/>
            <person name="Lipzen A.M."/>
            <person name="Lu C.W."/>
            <person name="De Luna E."/>
            <person name="Martienssen R.A."/>
            <person name="Minamino N."/>
            <person name="Mizutani M."/>
            <person name="Mizutani M."/>
            <person name="Mochizuki N."/>
            <person name="Monte I."/>
            <person name="Mosher R."/>
            <person name="Nagasaki H."/>
            <person name="Nakagami H."/>
            <person name="Naramoto S."/>
            <person name="Nishitani K."/>
            <person name="Ohtani M."/>
            <person name="Okamoto T."/>
            <person name="Okumura M."/>
            <person name="Phillips J."/>
            <person name="Pollak B."/>
            <person name="Reinders A."/>
            <person name="Rovekamp M."/>
            <person name="Sano R."/>
            <person name="Sawa S."/>
            <person name="Schmid M.W."/>
            <person name="Shirakawa M."/>
            <person name="Solano R."/>
            <person name="Spunde A."/>
            <person name="Suetsugu N."/>
            <person name="Sugano S."/>
            <person name="Sugiyama A."/>
            <person name="Sun R."/>
            <person name="Suzuki Y."/>
            <person name="Takenaka M."/>
            <person name="Takezawa D."/>
            <person name="Tomogane H."/>
            <person name="Tsuzuki M."/>
            <person name="Ueda T."/>
            <person name="Umeda M."/>
            <person name="Ward J.M."/>
            <person name="Watanabe Y."/>
            <person name="Yazaki K."/>
            <person name="Yokoyama R."/>
            <person name="Yoshitake Y."/>
            <person name="Yotsui I."/>
            <person name="Zachgo S."/>
            <person name="Schmutz J."/>
        </authorList>
    </citation>
    <scope>NUCLEOTIDE SEQUENCE [LARGE SCALE GENOMIC DNA]</scope>
    <source>
        <strain evidence="2">Tak-1</strain>
    </source>
</reference>
<dbReference type="Proteomes" id="UP000244005">
    <property type="component" value="Unassembled WGS sequence"/>
</dbReference>
<protein>
    <submittedName>
        <fullName evidence="1">Uncharacterized protein</fullName>
    </submittedName>
</protein>
<sequence>MQNVEQWRLSWSRTLHCGTSLDGVAFSHPQTITDSAFALKLVFVRNEVLRAMSLNLPPLGHLCPPALRAAVQWAS</sequence>
<organism evidence="1 2">
    <name type="scientific">Marchantia polymorpha</name>
    <name type="common">Common liverwort</name>
    <name type="synonym">Marchantia aquatica</name>
    <dbReference type="NCBI Taxonomy" id="3197"/>
    <lineage>
        <taxon>Eukaryota</taxon>
        <taxon>Viridiplantae</taxon>
        <taxon>Streptophyta</taxon>
        <taxon>Embryophyta</taxon>
        <taxon>Marchantiophyta</taxon>
        <taxon>Marchantiopsida</taxon>
        <taxon>Marchantiidae</taxon>
        <taxon>Marchantiales</taxon>
        <taxon>Marchantiaceae</taxon>
        <taxon>Marchantia</taxon>
    </lineage>
</organism>
<dbReference type="Gramene" id="Mp3g09270.1">
    <property type="protein sequence ID" value="Mp3g09270.1.cds1"/>
    <property type="gene ID" value="Mp3g09270"/>
</dbReference>
<dbReference type="EMBL" id="KZ772757">
    <property type="protein sequence ID" value="PTQ33899.1"/>
    <property type="molecule type" value="Genomic_DNA"/>
</dbReference>
<dbReference type="AlphaFoldDB" id="A0A2R6WJ92"/>
<evidence type="ECO:0000313" key="2">
    <source>
        <dbReference type="Proteomes" id="UP000244005"/>
    </source>
</evidence>
<gene>
    <name evidence="1" type="ORF">MARPO_0085s0102</name>
</gene>
<accession>A0A2R6WJ92</accession>
<proteinExistence type="predicted"/>
<evidence type="ECO:0000313" key="1">
    <source>
        <dbReference type="EMBL" id="PTQ33899.1"/>
    </source>
</evidence>
<keyword evidence="2" id="KW-1185">Reference proteome</keyword>